<dbReference type="Pfam" id="PF01066">
    <property type="entry name" value="CDP-OH_P_transf"/>
    <property type="match status" value="1"/>
</dbReference>
<keyword evidence="1 2" id="KW-0808">Transferase</keyword>
<evidence type="ECO:0000313" key="5">
    <source>
        <dbReference type="Proteomes" id="UP001595828"/>
    </source>
</evidence>
<organism evidence="4 5">
    <name type="scientific">Novosphingobium tardum</name>
    <dbReference type="NCBI Taxonomy" id="1538021"/>
    <lineage>
        <taxon>Bacteria</taxon>
        <taxon>Pseudomonadati</taxon>
        <taxon>Pseudomonadota</taxon>
        <taxon>Alphaproteobacteria</taxon>
        <taxon>Sphingomonadales</taxon>
        <taxon>Sphingomonadaceae</taxon>
        <taxon>Novosphingobium</taxon>
    </lineage>
</organism>
<feature type="transmembrane region" description="Helical" evidence="3">
    <location>
        <begin position="138"/>
        <end position="154"/>
    </location>
</feature>
<dbReference type="RefSeq" id="WP_379537313.1">
    <property type="nucleotide sequence ID" value="NZ_JBHSDR010000003.1"/>
</dbReference>
<keyword evidence="3" id="KW-1133">Transmembrane helix</keyword>
<dbReference type="PROSITE" id="PS00379">
    <property type="entry name" value="CDP_ALCOHOL_P_TRANSF"/>
    <property type="match status" value="1"/>
</dbReference>
<keyword evidence="3" id="KW-0472">Membrane</keyword>
<evidence type="ECO:0000256" key="2">
    <source>
        <dbReference type="RuleBase" id="RU003750"/>
    </source>
</evidence>
<dbReference type="GO" id="GO:0016740">
    <property type="term" value="F:transferase activity"/>
    <property type="evidence" value="ECO:0007669"/>
    <property type="project" value="UniProtKB-KW"/>
</dbReference>
<evidence type="ECO:0000256" key="1">
    <source>
        <dbReference type="ARBA" id="ARBA00022679"/>
    </source>
</evidence>
<dbReference type="Proteomes" id="UP001595828">
    <property type="component" value="Unassembled WGS sequence"/>
</dbReference>
<proteinExistence type="inferred from homology"/>
<sequence length="298" mass="32591">MTEAKAELKGVRTVPQRPIRPRELEDPLNYHVYHPLAWQLARLLARTPLTPNMVSVAGGITVVIAGICYTELAWPVSALLGMALHMAWHVIDGADGDLARMTGRTSPRGEMIDGLCDYSSHIVLYILLAMFLEGQIGWIAWPIAILAGVAHAIQSNHVEAQRRFYLYWIYGKPWLNNQRGDTGGLFGWLVTQYLRVAAGMTPHALQIDAAITAAKGDPARLETLRAPIRAEAGRLLKIEKMLGPNQRAIVLGAAMFLTNSPLAYFAFGGLWLTALLAFSVAAHNAAARRIAERVAALA</sequence>
<dbReference type="Gene3D" id="1.20.120.1760">
    <property type="match status" value="1"/>
</dbReference>
<name>A0ABV8RNL3_9SPHN</name>
<accession>A0ABV8RNL3</accession>
<dbReference type="InterPro" id="IPR048254">
    <property type="entry name" value="CDP_ALCOHOL_P_TRANSF_CS"/>
</dbReference>
<protein>
    <submittedName>
        <fullName evidence="4">CDP-alcohol phosphatidyltransferase family protein</fullName>
        <ecNumber evidence="4">2.7.8.-</ecNumber>
    </submittedName>
</protein>
<dbReference type="InterPro" id="IPR043130">
    <property type="entry name" value="CDP-OH_PTrfase_TM_dom"/>
</dbReference>
<dbReference type="EMBL" id="JBHSDR010000003">
    <property type="protein sequence ID" value="MFC4293831.1"/>
    <property type="molecule type" value="Genomic_DNA"/>
</dbReference>
<comment type="caution">
    <text evidence="4">The sequence shown here is derived from an EMBL/GenBank/DDBJ whole genome shotgun (WGS) entry which is preliminary data.</text>
</comment>
<dbReference type="EC" id="2.7.8.-" evidence="4"/>
<evidence type="ECO:0000256" key="3">
    <source>
        <dbReference type="SAM" id="Phobius"/>
    </source>
</evidence>
<dbReference type="InterPro" id="IPR000462">
    <property type="entry name" value="CDP-OH_P_trans"/>
</dbReference>
<keyword evidence="3" id="KW-0812">Transmembrane</keyword>
<feature type="transmembrane region" description="Helical" evidence="3">
    <location>
        <begin position="248"/>
        <end position="267"/>
    </location>
</feature>
<feature type="transmembrane region" description="Helical" evidence="3">
    <location>
        <begin position="49"/>
        <end position="67"/>
    </location>
</feature>
<reference evidence="5" key="1">
    <citation type="journal article" date="2019" name="Int. J. Syst. Evol. Microbiol.">
        <title>The Global Catalogue of Microorganisms (GCM) 10K type strain sequencing project: providing services to taxonomists for standard genome sequencing and annotation.</title>
        <authorList>
            <consortium name="The Broad Institute Genomics Platform"/>
            <consortium name="The Broad Institute Genome Sequencing Center for Infectious Disease"/>
            <person name="Wu L."/>
            <person name="Ma J."/>
        </authorList>
    </citation>
    <scope>NUCLEOTIDE SEQUENCE [LARGE SCALE GENOMIC DNA]</scope>
    <source>
        <strain evidence="5">CGMCC 1.12989</strain>
    </source>
</reference>
<comment type="similarity">
    <text evidence="2">Belongs to the CDP-alcohol phosphatidyltransferase class-I family.</text>
</comment>
<evidence type="ECO:0000313" key="4">
    <source>
        <dbReference type="EMBL" id="MFC4293831.1"/>
    </source>
</evidence>
<keyword evidence="5" id="KW-1185">Reference proteome</keyword>
<gene>
    <name evidence="4" type="ORF">ACFO0A_02030</name>
</gene>